<feature type="transmembrane region" description="Helical" evidence="1">
    <location>
        <begin position="52"/>
        <end position="72"/>
    </location>
</feature>
<keyword evidence="3" id="KW-1185">Reference proteome</keyword>
<dbReference type="EMBL" id="JAEVLS010000006">
    <property type="protein sequence ID" value="MBM0108054.1"/>
    <property type="molecule type" value="Genomic_DNA"/>
</dbReference>
<feature type="transmembrane region" description="Helical" evidence="1">
    <location>
        <begin position="92"/>
        <end position="114"/>
    </location>
</feature>
<reference evidence="2 3" key="1">
    <citation type="journal article" date="2021" name="Int. J. Syst. Evol. Microbiol.">
        <title>Steroidobacter gossypii sp. nov., isolated from soil of cotton cropping field.</title>
        <authorList>
            <person name="Huang R."/>
            <person name="Yang S."/>
            <person name="Zhen C."/>
            <person name="Liu W."/>
        </authorList>
    </citation>
    <scope>NUCLEOTIDE SEQUENCE [LARGE SCALE GENOMIC DNA]</scope>
    <source>
        <strain evidence="2 3">S1-65</strain>
    </source>
</reference>
<organism evidence="2 3">
    <name type="scientific">Steroidobacter gossypii</name>
    <dbReference type="NCBI Taxonomy" id="2805490"/>
    <lineage>
        <taxon>Bacteria</taxon>
        <taxon>Pseudomonadati</taxon>
        <taxon>Pseudomonadota</taxon>
        <taxon>Gammaproteobacteria</taxon>
        <taxon>Steroidobacterales</taxon>
        <taxon>Steroidobacteraceae</taxon>
        <taxon>Steroidobacter</taxon>
    </lineage>
</organism>
<protein>
    <submittedName>
        <fullName evidence="2">Uncharacterized protein</fullName>
    </submittedName>
</protein>
<evidence type="ECO:0000313" key="2">
    <source>
        <dbReference type="EMBL" id="MBM0108054.1"/>
    </source>
</evidence>
<evidence type="ECO:0000256" key="1">
    <source>
        <dbReference type="SAM" id="Phobius"/>
    </source>
</evidence>
<comment type="caution">
    <text evidence="2">The sequence shown here is derived from an EMBL/GenBank/DDBJ whole genome shotgun (WGS) entry which is preliminary data.</text>
</comment>
<keyword evidence="1" id="KW-0472">Membrane</keyword>
<sequence length="123" mass="13223">MTSFKERMSFGLRLPGWRAWTGLVLAPMAWGFHHQFGSNYSFAACDRGPNAVSLIAGAIALAVIVATGWLGWRSWRSAGGFAAEEADALEVFIPLLSVMSATLFGLTVLVQMLADIILPSCFG</sequence>
<evidence type="ECO:0000313" key="3">
    <source>
        <dbReference type="Proteomes" id="UP000661077"/>
    </source>
</evidence>
<dbReference type="Proteomes" id="UP000661077">
    <property type="component" value="Unassembled WGS sequence"/>
</dbReference>
<gene>
    <name evidence="2" type="ORF">JM946_25260</name>
</gene>
<proteinExistence type="predicted"/>
<dbReference type="RefSeq" id="WP_203170161.1">
    <property type="nucleotide sequence ID" value="NZ_JAEVLS010000006.1"/>
</dbReference>
<keyword evidence="1" id="KW-0812">Transmembrane</keyword>
<accession>A0ABS1X495</accession>
<keyword evidence="1" id="KW-1133">Transmembrane helix</keyword>
<name>A0ABS1X495_9GAMM</name>